<accession>A0ACB7YWD8</accession>
<sequence>MPSLGLQKSLRNSISPDMFSMLFPASLYVLCSNRIDEGDLNLDSESIIVPDVPHRIEFKKTQLPKFLRRNPQKLKEILDPIKDGISSARGILVNSFEEMELKYVEEYKKVAERTWCIGPVSLSNKEVSEKFDRGNKAAIDEHYCLKWLDSKSLNSVIYACFGSLGADKSAEVENWLEADRFEDRNIEKGLVIKGWAPQVMILSHPAVGGFLTHCGWNSTLEGVCAGVPMITWPMFAEQFYNENLITEVLRIGVRIGVEVGMQWGNEDEVGVFVRREKVKKAIEEVMRDGEEGGETRRRARELAEMAKKAIEEGGSSYLNMTLLIDDVIQNANQSNGLKASN</sequence>
<keyword evidence="2" id="KW-1185">Reference proteome</keyword>
<gene>
    <name evidence="1" type="ORF">Vadar_016826</name>
</gene>
<evidence type="ECO:0000313" key="2">
    <source>
        <dbReference type="Proteomes" id="UP000828048"/>
    </source>
</evidence>
<organism evidence="1 2">
    <name type="scientific">Vaccinium darrowii</name>
    <dbReference type="NCBI Taxonomy" id="229202"/>
    <lineage>
        <taxon>Eukaryota</taxon>
        <taxon>Viridiplantae</taxon>
        <taxon>Streptophyta</taxon>
        <taxon>Embryophyta</taxon>
        <taxon>Tracheophyta</taxon>
        <taxon>Spermatophyta</taxon>
        <taxon>Magnoliopsida</taxon>
        <taxon>eudicotyledons</taxon>
        <taxon>Gunneridae</taxon>
        <taxon>Pentapetalae</taxon>
        <taxon>asterids</taxon>
        <taxon>Ericales</taxon>
        <taxon>Ericaceae</taxon>
        <taxon>Vaccinioideae</taxon>
        <taxon>Vaccinieae</taxon>
        <taxon>Vaccinium</taxon>
    </lineage>
</organism>
<reference evidence="1 2" key="1">
    <citation type="journal article" date="2021" name="Hortic Res">
        <title>High-quality reference genome and annotation aids understanding of berry development for evergreen blueberry (Vaccinium darrowii).</title>
        <authorList>
            <person name="Yu J."/>
            <person name="Hulse-Kemp A.M."/>
            <person name="Babiker E."/>
            <person name="Staton M."/>
        </authorList>
    </citation>
    <scope>NUCLEOTIDE SEQUENCE [LARGE SCALE GENOMIC DNA]</scope>
    <source>
        <strain evidence="2">cv. NJ 8807/NJ 8810</strain>
        <tissue evidence="1">Young leaf</tissue>
    </source>
</reference>
<evidence type="ECO:0000313" key="1">
    <source>
        <dbReference type="EMBL" id="KAH7857821.1"/>
    </source>
</evidence>
<protein>
    <submittedName>
        <fullName evidence="1">Uncharacterized protein</fullName>
    </submittedName>
</protein>
<comment type="caution">
    <text evidence="1">The sequence shown here is derived from an EMBL/GenBank/DDBJ whole genome shotgun (WGS) entry which is preliminary data.</text>
</comment>
<dbReference type="EMBL" id="CM037153">
    <property type="protein sequence ID" value="KAH7857821.1"/>
    <property type="molecule type" value="Genomic_DNA"/>
</dbReference>
<name>A0ACB7YWD8_9ERIC</name>
<dbReference type="Proteomes" id="UP000828048">
    <property type="component" value="Chromosome 3"/>
</dbReference>
<proteinExistence type="predicted"/>